<dbReference type="RefSeq" id="WP_135208431.1">
    <property type="nucleotide sequence ID" value="NZ_SPVF01000220.1"/>
</dbReference>
<comment type="caution">
    <text evidence="1">The sequence shown here is derived from an EMBL/GenBank/DDBJ whole genome shotgun (WGS) entry which is preliminary data.</text>
</comment>
<gene>
    <name evidence="1" type="ORF">E4L96_17145</name>
</gene>
<reference evidence="1 2" key="1">
    <citation type="submission" date="2019-03" db="EMBL/GenBank/DDBJ databases">
        <title>Draft Genome Sequence of Massilia arenosa sp. nov., a Novel Massilia Species Isolated from a Sandy-loam Maize Soil.</title>
        <authorList>
            <person name="Raths R."/>
            <person name="Peta V."/>
            <person name="Bucking H."/>
        </authorList>
    </citation>
    <scope>NUCLEOTIDE SEQUENCE [LARGE SCALE GENOMIC DNA]</scope>
    <source>
        <strain evidence="1 2">MC02</strain>
    </source>
</reference>
<dbReference type="Proteomes" id="UP000298438">
    <property type="component" value="Unassembled WGS sequence"/>
</dbReference>
<dbReference type="PANTHER" id="PTHR36154:SF1">
    <property type="entry name" value="DNA-BINDING TRANSCRIPTIONAL ACTIVATOR ALPA"/>
    <property type="match status" value="1"/>
</dbReference>
<dbReference type="AlphaFoldDB" id="A0A4Y9S3V2"/>
<protein>
    <submittedName>
        <fullName evidence="1">AlpA family transcriptional regulator</fullName>
    </submittedName>
</protein>
<evidence type="ECO:0000313" key="2">
    <source>
        <dbReference type="Proteomes" id="UP000298438"/>
    </source>
</evidence>
<dbReference type="Gene3D" id="1.10.238.160">
    <property type="match status" value="1"/>
</dbReference>
<evidence type="ECO:0000313" key="1">
    <source>
        <dbReference type="EMBL" id="TFW16041.1"/>
    </source>
</evidence>
<proteinExistence type="predicted"/>
<dbReference type="PANTHER" id="PTHR36154">
    <property type="entry name" value="DNA-BINDING TRANSCRIPTIONAL ACTIVATOR ALPA"/>
    <property type="match status" value="1"/>
</dbReference>
<dbReference type="InterPro" id="IPR052931">
    <property type="entry name" value="Prophage_regulatory_activator"/>
</dbReference>
<dbReference type="OrthoDB" id="8779547at2"/>
<organism evidence="1 2">
    <name type="scientific">Zemynaea arenosa</name>
    <dbReference type="NCBI Taxonomy" id="2561931"/>
    <lineage>
        <taxon>Bacteria</taxon>
        <taxon>Pseudomonadati</taxon>
        <taxon>Pseudomonadota</taxon>
        <taxon>Betaproteobacteria</taxon>
        <taxon>Burkholderiales</taxon>
        <taxon>Oxalobacteraceae</taxon>
        <taxon>Telluria group</taxon>
        <taxon>Zemynaea</taxon>
    </lineage>
</organism>
<keyword evidence="2" id="KW-1185">Reference proteome</keyword>
<sequence length="89" mass="10239">MTIQQLIIRSGTDRRAAVSSDERLLRLPEVLKICGMSRSSLYQAIQEERFPRPLRLNARSAAWLKSDIDHWLNQLVANQRPARRGAKRG</sequence>
<dbReference type="Pfam" id="PF05930">
    <property type="entry name" value="Phage_AlpA"/>
    <property type="match status" value="1"/>
</dbReference>
<dbReference type="EMBL" id="SPVF01000220">
    <property type="protein sequence ID" value="TFW16041.1"/>
    <property type="molecule type" value="Genomic_DNA"/>
</dbReference>
<dbReference type="InterPro" id="IPR010260">
    <property type="entry name" value="AlpA"/>
</dbReference>
<name>A0A4Y9S3V2_9BURK</name>
<accession>A0A4Y9S3V2</accession>